<evidence type="ECO:0000256" key="6">
    <source>
        <dbReference type="SAM" id="MobiDB-lite"/>
    </source>
</evidence>
<evidence type="ECO:0000313" key="10">
    <source>
        <dbReference type="Proteomes" id="UP001299970"/>
    </source>
</evidence>
<comment type="caution">
    <text evidence="9">The sequence shown here is derived from an EMBL/GenBank/DDBJ whole genome shotgun (WGS) entry which is preliminary data.</text>
</comment>
<feature type="transmembrane region" description="Helical" evidence="7">
    <location>
        <begin position="330"/>
        <end position="349"/>
    </location>
</feature>
<dbReference type="Pfam" id="PF07690">
    <property type="entry name" value="MFS_1"/>
    <property type="match status" value="1"/>
</dbReference>
<feature type="region of interest" description="Disordered" evidence="6">
    <location>
        <begin position="454"/>
        <end position="475"/>
    </location>
</feature>
<evidence type="ECO:0000256" key="7">
    <source>
        <dbReference type="SAM" id="Phobius"/>
    </source>
</evidence>
<feature type="transmembrane region" description="Helical" evidence="7">
    <location>
        <begin position="57"/>
        <end position="76"/>
    </location>
</feature>
<evidence type="ECO:0000313" key="9">
    <source>
        <dbReference type="EMBL" id="MCH6164195.1"/>
    </source>
</evidence>
<feature type="transmembrane region" description="Helical" evidence="7">
    <location>
        <begin position="402"/>
        <end position="420"/>
    </location>
</feature>
<feature type="transmembrane region" description="Helical" evidence="7">
    <location>
        <begin position="361"/>
        <end position="381"/>
    </location>
</feature>
<feature type="transmembrane region" description="Helical" evidence="7">
    <location>
        <begin position="21"/>
        <end position="45"/>
    </location>
</feature>
<dbReference type="PROSITE" id="PS50850">
    <property type="entry name" value="MFS"/>
    <property type="match status" value="1"/>
</dbReference>
<organism evidence="9 10">
    <name type="scientific">Pseudonocardia alaniniphila</name>
    <dbReference type="NCBI Taxonomy" id="75291"/>
    <lineage>
        <taxon>Bacteria</taxon>
        <taxon>Bacillati</taxon>
        <taxon>Actinomycetota</taxon>
        <taxon>Actinomycetes</taxon>
        <taxon>Pseudonocardiales</taxon>
        <taxon>Pseudonocardiaceae</taxon>
        <taxon>Pseudonocardia</taxon>
    </lineage>
</organism>
<comment type="subcellular location">
    <subcellularLocation>
        <location evidence="1">Cell membrane</location>
        <topology evidence="1">Multi-pass membrane protein</topology>
    </subcellularLocation>
</comment>
<evidence type="ECO:0000256" key="5">
    <source>
        <dbReference type="ARBA" id="ARBA00023136"/>
    </source>
</evidence>
<dbReference type="InterPro" id="IPR036259">
    <property type="entry name" value="MFS_trans_sf"/>
</dbReference>
<keyword evidence="5 7" id="KW-0472">Membrane</keyword>
<gene>
    <name evidence="9" type="ORF">MMF94_00760</name>
</gene>
<proteinExistence type="predicted"/>
<sequence>MSDDLPDPTDGGAAHRGSAGLTLLAAALGFFVLTLDTQVVTVAMPVIGTELNGDITALQWVVSGYTLMLAALLLSAGALSDRIGASKAFAIGLAAFTVASAACSVAPELGVLVGARFLQGAAGALVLPASLALVRQAYPTAAARARAVAAWTAVGGAAMAAGPLVGGLLTSTLGWRSVFYVNLPIGLVALIALIRGPRSIPRPTPFDLPGQLSATLALAAITYAVIEGSVAALAAFCVVSAVFVIVERRSAHPMVSPRLVRRPAVAVPTATGLALNFAFYGAVFLLALYFEQVRGLSALETGLMFLPMTALITMVNLLSGRLTTRYGPRLPMALGQAVLVGGVCGLLALQHDTPRVVQAAVLLPFGLGAGLAVPALTAALLESVDADRAGLAAGLLNAGRQFGGALGVALFGSLAGGAVVTGLHTGALVAATVLVATTIATLVFVRPRMTAQAPQDEPFARSGVPGSGAGADRPG</sequence>
<dbReference type="RefSeq" id="WP_241034226.1">
    <property type="nucleotide sequence ID" value="NZ_BAAAJF010000034.1"/>
</dbReference>
<dbReference type="Proteomes" id="UP001299970">
    <property type="component" value="Unassembled WGS sequence"/>
</dbReference>
<dbReference type="Gene3D" id="1.20.1720.10">
    <property type="entry name" value="Multidrug resistance protein D"/>
    <property type="match status" value="1"/>
</dbReference>
<dbReference type="CDD" id="cd17321">
    <property type="entry name" value="MFS_MMR_MDR_like"/>
    <property type="match status" value="1"/>
</dbReference>
<keyword evidence="10" id="KW-1185">Reference proteome</keyword>
<dbReference type="EMBL" id="JAKXMK010000001">
    <property type="protein sequence ID" value="MCH6164195.1"/>
    <property type="molecule type" value="Genomic_DNA"/>
</dbReference>
<accession>A0ABS9T6N6</accession>
<keyword evidence="3 7" id="KW-0812">Transmembrane</keyword>
<feature type="transmembrane region" description="Helical" evidence="7">
    <location>
        <begin position="88"/>
        <end position="107"/>
    </location>
</feature>
<feature type="transmembrane region" description="Helical" evidence="7">
    <location>
        <begin position="296"/>
        <end position="318"/>
    </location>
</feature>
<dbReference type="PANTHER" id="PTHR42718">
    <property type="entry name" value="MAJOR FACILITATOR SUPERFAMILY MULTIDRUG TRANSPORTER MFSC"/>
    <property type="match status" value="1"/>
</dbReference>
<feature type="transmembrane region" description="Helical" evidence="7">
    <location>
        <begin position="267"/>
        <end position="290"/>
    </location>
</feature>
<feature type="domain" description="Major facilitator superfamily (MFS) profile" evidence="8">
    <location>
        <begin position="22"/>
        <end position="449"/>
    </location>
</feature>
<dbReference type="PANTHER" id="PTHR42718:SF9">
    <property type="entry name" value="MAJOR FACILITATOR SUPERFAMILY MULTIDRUG TRANSPORTER MFSC"/>
    <property type="match status" value="1"/>
</dbReference>
<evidence type="ECO:0000256" key="1">
    <source>
        <dbReference type="ARBA" id="ARBA00004651"/>
    </source>
</evidence>
<dbReference type="SUPFAM" id="SSF103473">
    <property type="entry name" value="MFS general substrate transporter"/>
    <property type="match status" value="1"/>
</dbReference>
<evidence type="ECO:0000259" key="8">
    <source>
        <dbReference type="PROSITE" id="PS50850"/>
    </source>
</evidence>
<protein>
    <submittedName>
        <fullName evidence="9">MFS transporter</fullName>
    </submittedName>
</protein>
<dbReference type="InterPro" id="IPR020846">
    <property type="entry name" value="MFS_dom"/>
</dbReference>
<feature type="transmembrane region" description="Helical" evidence="7">
    <location>
        <begin position="146"/>
        <end position="165"/>
    </location>
</feature>
<reference evidence="9 10" key="1">
    <citation type="submission" date="2022-03" db="EMBL/GenBank/DDBJ databases">
        <title>Pseudonocardia alaer sp. nov., a novel actinomycete isolated from reed forest soil.</title>
        <authorList>
            <person name="Wang L."/>
        </authorList>
    </citation>
    <scope>NUCLEOTIDE SEQUENCE [LARGE SCALE GENOMIC DNA]</scope>
    <source>
        <strain evidence="9 10">Y-16303</strain>
    </source>
</reference>
<evidence type="ECO:0000256" key="4">
    <source>
        <dbReference type="ARBA" id="ARBA00022989"/>
    </source>
</evidence>
<name>A0ABS9T6N6_9PSEU</name>
<evidence type="ECO:0000256" key="2">
    <source>
        <dbReference type="ARBA" id="ARBA00022448"/>
    </source>
</evidence>
<evidence type="ECO:0000256" key="3">
    <source>
        <dbReference type="ARBA" id="ARBA00022692"/>
    </source>
</evidence>
<feature type="transmembrane region" description="Helical" evidence="7">
    <location>
        <begin position="426"/>
        <end position="445"/>
    </location>
</feature>
<dbReference type="Gene3D" id="1.20.1250.20">
    <property type="entry name" value="MFS general substrate transporter like domains"/>
    <property type="match status" value="1"/>
</dbReference>
<feature type="transmembrane region" description="Helical" evidence="7">
    <location>
        <begin position="230"/>
        <end position="246"/>
    </location>
</feature>
<dbReference type="InterPro" id="IPR011701">
    <property type="entry name" value="MFS"/>
</dbReference>
<keyword evidence="2" id="KW-0813">Transport</keyword>
<keyword evidence="4 7" id="KW-1133">Transmembrane helix</keyword>
<feature type="transmembrane region" description="Helical" evidence="7">
    <location>
        <begin position="113"/>
        <end position="134"/>
    </location>
</feature>